<reference evidence="2 3" key="1">
    <citation type="journal article" date="2016" name="Genome Biol. Evol.">
        <title>Gene Family Evolution Reflects Adaptation to Soil Environmental Stressors in the Genome of the Collembolan Orchesella cincta.</title>
        <authorList>
            <person name="Faddeeva-Vakhrusheva A."/>
            <person name="Derks M.F."/>
            <person name="Anvar S.Y."/>
            <person name="Agamennone V."/>
            <person name="Suring W."/>
            <person name="Smit S."/>
            <person name="van Straalen N.M."/>
            <person name="Roelofs D."/>
        </authorList>
    </citation>
    <scope>NUCLEOTIDE SEQUENCE [LARGE SCALE GENOMIC DNA]</scope>
    <source>
        <tissue evidence="2">Mixed pool</tissue>
    </source>
</reference>
<dbReference type="OMA" id="EMIHENI"/>
<dbReference type="CDD" id="cd00170">
    <property type="entry name" value="SEC14"/>
    <property type="match status" value="1"/>
</dbReference>
<accession>A0A1D2M9C7</accession>
<dbReference type="Gene3D" id="3.40.525.10">
    <property type="entry name" value="CRAL-TRIO lipid binding domain"/>
    <property type="match status" value="1"/>
</dbReference>
<gene>
    <name evidence="2" type="ORF">Ocin01_17150</name>
</gene>
<dbReference type="InterPro" id="IPR001251">
    <property type="entry name" value="CRAL-TRIO_dom"/>
</dbReference>
<feature type="domain" description="CRAL-TRIO" evidence="1">
    <location>
        <begin position="83"/>
        <end position="250"/>
    </location>
</feature>
<dbReference type="PANTHER" id="PTHR10174:SF130">
    <property type="entry name" value="ALPHA-TOCOPHEROL TRANSFER PROTEIN-LIKE"/>
    <property type="match status" value="1"/>
</dbReference>
<keyword evidence="3" id="KW-1185">Reference proteome</keyword>
<dbReference type="SMART" id="SM00516">
    <property type="entry name" value="SEC14"/>
    <property type="match status" value="1"/>
</dbReference>
<dbReference type="Proteomes" id="UP000094527">
    <property type="component" value="Unassembled WGS sequence"/>
</dbReference>
<evidence type="ECO:0000313" key="2">
    <source>
        <dbReference type="EMBL" id="ODM89532.1"/>
    </source>
</evidence>
<protein>
    <submittedName>
        <fullName evidence="2">Retinaldehyde-binding protein 1</fullName>
    </submittedName>
</protein>
<dbReference type="PANTHER" id="PTHR10174">
    <property type="entry name" value="ALPHA-TOCOPHEROL TRANSFER PROTEIN-RELATED"/>
    <property type="match status" value="1"/>
</dbReference>
<evidence type="ECO:0000313" key="3">
    <source>
        <dbReference type="Proteomes" id="UP000094527"/>
    </source>
</evidence>
<dbReference type="Pfam" id="PF00650">
    <property type="entry name" value="CRAL_TRIO"/>
    <property type="match status" value="1"/>
</dbReference>
<evidence type="ECO:0000259" key="1">
    <source>
        <dbReference type="PROSITE" id="PS50191"/>
    </source>
</evidence>
<dbReference type="EMBL" id="LJIJ01002561">
    <property type="protein sequence ID" value="ODM89532.1"/>
    <property type="molecule type" value="Genomic_DNA"/>
</dbReference>
<proteinExistence type="predicted"/>
<organism evidence="2 3">
    <name type="scientific">Orchesella cincta</name>
    <name type="common">Springtail</name>
    <name type="synonym">Podura cincta</name>
    <dbReference type="NCBI Taxonomy" id="48709"/>
    <lineage>
        <taxon>Eukaryota</taxon>
        <taxon>Metazoa</taxon>
        <taxon>Ecdysozoa</taxon>
        <taxon>Arthropoda</taxon>
        <taxon>Hexapoda</taxon>
        <taxon>Collembola</taxon>
        <taxon>Entomobryomorpha</taxon>
        <taxon>Entomobryoidea</taxon>
        <taxon>Orchesellidae</taxon>
        <taxon>Orchesellinae</taxon>
        <taxon>Orchesella</taxon>
    </lineage>
</organism>
<dbReference type="SUPFAM" id="SSF52087">
    <property type="entry name" value="CRAL/TRIO domain"/>
    <property type="match status" value="1"/>
</dbReference>
<dbReference type="GO" id="GO:1902936">
    <property type="term" value="F:phosphatidylinositol bisphosphate binding"/>
    <property type="evidence" value="ECO:0007669"/>
    <property type="project" value="TreeGrafter"/>
</dbReference>
<name>A0A1D2M9C7_ORCCI</name>
<dbReference type="InterPro" id="IPR036865">
    <property type="entry name" value="CRAL-TRIO_dom_sf"/>
</dbReference>
<sequence>MEVLTREERDGMVELKGLIKGFLNGGEGSKQIREYITSVSENDALLLIFLKGRKCRVNHAWETLKRNAVVRFNEYPESFPVAVPECTYLLLKNGVFGILKTRDNLGRRIMFLNGGKWEPSEVSLEDISAVGTHLMDKLLLDEDVMNNGLVSVIDCEGMGMKHLKEYSLNGMLRLINIFCYAYPIPFKGFYFANAPFYCRYIYKILTPFLPKKLKERILISASDKQFEMIHENISPQLLPKFLGGVQENETAFDRDIIKPLYS</sequence>
<dbReference type="GO" id="GO:0016020">
    <property type="term" value="C:membrane"/>
    <property type="evidence" value="ECO:0007669"/>
    <property type="project" value="TreeGrafter"/>
</dbReference>
<dbReference type="PROSITE" id="PS50191">
    <property type="entry name" value="CRAL_TRIO"/>
    <property type="match status" value="1"/>
</dbReference>
<comment type="caution">
    <text evidence="2">The sequence shown here is derived from an EMBL/GenBank/DDBJ whole genome shotgun (WGS) entry which is preliminary data.</text>
</comment>
<dbReference type="AlphaFoldDB" id="A0A1D2M9C7"/>
<dbReference type="OrthoDB" id="75724at2759"/>
<dbReference type="STRING" id="48709.A0A1D2M9C7"/>
<dbReference type="PRINTS" id="PR00180">
    <property type="entry name" value="CRETINALDHBP"/>
</dbReference>